<comment type="caution">
    <text evidence="2">The sequence shown here is derived from an EMBL/GenBank/DDBJ whole genome shotgun (WGS) entry which is preliminary data.</text>
</comment>
<feature type="transmembrane region" description="Helical" evidence="1">
    <location>
        <begin position="6"/>
        <end position="22"/>
    </location>
</feature>
<dbReference type="Pfam" id="PF11804">
    <property type="entry name" value="DUF3325"/>
    <property type="match status" value="1"/>
</dbReference>
<feature type="transmembrane region" description="Helical" evidence="1">
    <location>
        <begin position="42"/>
        <end position="59"/>
    </location>
</feature>
<evidence type="ECO:0000313" key="2">
    <source>
        <dbReference type="EMBL" id="TLX45111.1"/>
    </source>
</evidence>
<dbReference type="AlphaFoldDB" id="A0A5R9PWB3"/>
<gene>
    <name evidence="2" type="ORF">C1E24_20685</name>
</gene>
<sequence>MIILLSMLIMFHALLFLLLAMPKYNKQISVFPKRDKKLESNFRHVGYVLLVICIALLIVDNGVGVGIALVCGLLTFLGSLVSVMFTFNQTNTAASLIWLPKKIFGVISSSSAYFYLVGYGVLVTSFTLFF</sequence>
<dbReference type="OrthoDB" id="9808095at2"/>
<name>A0A5R9PWB3_9GAMM</name>
<dbReference type="EMBL" id="PPSW01000061">
    <property type="protein sequence ID" value="TLX45111.1"/>
    <property type="molecule type" value="Genomic_DNA"/>
</dbReference>
<evidence type="ECO:0000313" key="3">
    <source>
        <dbReference type="Proteomes" id="UP000309186"/>
    </source>
</evidence>
<feature type="transmembrane region" description="Helical" evidence="1">
    <location>
        <begin position="103"/>
        <end position="129"/>
    </location>
</feature>
<protein>
    <recommendedName>
        <fullName evidence="4">DUF3325 domain-containing protein</fullName>
    </recommendedName>
</protein>
<reference evidence="2 3" key="1">
    <citation type="submission" date="2018-01" db="EMBL/GenBank/DDBJ databases">
        <title>Co-occurrence of chitin degradation, pigmentation and bioactivity in marine Pseudoalteromonas.</title>
        <authorList>
            <person name="Paulsen S."/>
            <person name="Gram L."/>
            <person name="Machado H."/>
        </authorList>
    </citation>
    <scope>NUCLEOTIDE SEQUENCE [LARGE SCALE GENOMIC DNA]</scope>
    <source>
        <strain evidence="2 3">S3663</strain>
    </source>
</reference>
<accession>A0A5R9PWB3</accession>
<evidence type="ECO:0008006" key="4">
    <source>
        <dbReference type="Google" id="ProtNLM"/>
    </source>
</evidence>
<keyword evidence="1" id="KW-0812">Transmembrane</keyword>
<evidence type="ECO:0000256" key="1">
    <source>
        <dbReference type="SAM" id="Phobius"/>
    </source>
</evidence>
<keyword evidence="1" id="KW-0472">Membrane</keyword>
<dbReference type="RefSeq" id="WP_138484768.1">
    <property type="nucleotide sequence ID" value="NZ_PPSW01000061.1"/>
</dbReference>
<organism evidence="2 3">
    <name type="scientific">Pseudoalteromonas phenolica</name>
    <dbReference type="NCBI Taxonomy" id="161398"/>
    <lineage>
        <taxon>Bacteria</taxon>
        <taxon>Pseudomonadati</taxon>
        <taxon>Pseudomonadota</taxon>
        <taxon>Gammaproteobacteria</taxon>
        <taxon>Alteromonadales</taxon>
        <taxon>Pseudoalteromonadaceae</taxon>
        <taxon>Pseudoalteromonas</taxon>
    </lineage>
</organism>
<dbReference type="Proteomes" id="UP000309186">
    <property type="component" value="Unassembled WGS sequence"/>
</dbReference>
<dbReference type="InterPro" id="IPR021762">
    <property type="entry name" value="DUF3325"/>
</dbReference>
<feature type="transmembrane region" description="Helical" evidence="1">
    <location>
        <begin position="65"/>
        <end position="87"/>
    </location>
</feature>
<keyword evidence="1" id="KW-1133">Transmembrane helix</keyword>
<proteinExistence type="predicted"/>